<dbReference type="SUPFAM" id="SSF49764">
    <property type="entry name" value="HSP20-like chaperones"/>
    <property type="match status" value="1"/>
</dbReference>
<accession>A0A4R2NX80</accession>
<dbReference type="EMBL" id="SLXK01000019">
    <property type="protein sequence ID" value="TCP26632.1"/>
    <property type="molecule type" value="Genomic_DNA"/>
</dbReference>
<gene>
    <name evidence="1" type="ORF">EV207_11963</name>
</gene>
<comment type="caution">
    <text evidence="1">The sequence shown here is derived from an EMBL/GenBank/DDBJ whole genome shotgun (WGS) entry which is preliminary data.</text>
</comment>
<dbReference type="Gene3D" id="2.60.40.790">
    <property type="match status" value="1"/>
</dbReference>
<proteinExistence type="predicted"/>
<sequence length="158" mass="17650">MFPFSGANDMDSFMNRQFKQPFAGGLPFSGENIQKMVNDSIANSMPDFLKNNNRGAPFNTGPGPKQQAPSHNVFETHDMVIARIPVNNTAEQVRPRILVDSHKLYVKGLTDEDEGLDIPLPAPVRPKQTKAEFRNGVLEVMMQKRGPEPLTEINMNDI</sequence>
<dbReference type="InterPro" id="IPR008978">
    <property type="entry name" value="HSP20-like_chaperone"/>
</dbReference>
<protein>
    <recommendedName>
        <fullName evidence="3">HSP20 family molecular chaperone IbpA</fullName>
    </recommendedName>
</protein>
<dbReference type="CDD" id="cd00298">
    <property type="entry name" value="ACD_sHsps_p23-like"/>
    <property type="match status" value="1"/>
</dbReference>
<dbReference type="AlphaFoldDB" id="A0A4R2NX80"/>
<reference evidence="1 2" key="1">
    <citation type="submission" date="2019-03" db="EMBL/GenBank/DDBJ databases">
        <title>Genomic Encyclopedia of Type Strains, Phase IV (KMG-IV): sequencing the most valuable type-strain genomes for metagenomic binning, comparative biology and taxonomic classification.</title>
        <authorList>
            <person name="Goeker M."/>
        </authorList>
    </citation>
    <scope>NUCLEOTIDE SEQUENCE [LARGE SCALE GENOMIC DNA]</scope>
    <source>
        <strain evidence="1 2">DSM 19377</strain>
    </source>
</reference>
<keyword evidence="2" id="KW-1185">Reference proteome</keyword>
<evidence type="ECO:0000313" key="1">
    <source>
        <dbReference type="EMBL" id="TCP26632.1"/>
    </source>
</evidence>
<dbReference type="Proteomes" id="UP000295416">
    <property type="component" value="Unassembled WGS sequence"/>
</dbReference>
<evidence type="ECO:0000313" key="2">
    <source>
        <dbReference type="Proteomes" id="UP000295416"/>
    </source>
</evidence>
<name>A0A4R2NX80_9BACL</name>
<evidence type="ECO:0008006" key="3">
    <source>
        <dbReference type="Google" id="ProtNLM"/>
    </source>
</evidence>
<organism evidence="1 2">
    <name type="scientific">Scopulibacillus darangshiensis</name>
    <dbReference type="NCBI Taxonomy" id="442528"/>
    <lineage>
        <taxon>Bacteria</taxon>
        <taxon>Bacillati</taxon>
        <taxon>Bacillota</taxon>
        <taxon>Bacilli</taxon>
        <taxon>Bacillales</taxon>
        <taxon>Sporolactobacillaceae</taxon>
        <taxon>Scopulibacillus</taxon>
    </lineage>
</organism>